<feature type="domain" description="DUF362" evidence="1">
    <location>
        <begin position="48"/>
        <end position="242"/>
    </location>
</feature>
<reference evidence="2 3" key="1">
    <citation type="submission" date="2024-09" db="EMBL/GenBank/DDBJ databases">
        <title>Laminarin stimulates single cell rates of sulfate reduction while oxygen inhibits transcriptomic activity in coastal marine sediment.</title>
        <authorList>
            <person name="Lindsay M."/>
            <person name="Orcutt B."/>
            <person name="Emerson D."/>
            <person name="Stepanauskas R."/>
            <person name="D'Angelo T."/>
        </authorList>
    </citation>
    <scope>NUCLEOTIDE SEQUENCE [LARGE SCALE GENOMIC DNA]</scope>
    <source>
        <strain evidence="2">SAG AM-311-K15</strain>
    </source>
</reference>
<proteinExistence type="predicted"/>
<comment type="caution">
    <text evidence="2">The sequence shown here is derived from an EMBL/GenBank/DDBJ whole genome shotgun (WGS) entry which is preliminary data.</text>
</comment>
<evidence type="ECO:0000259" key="1">
    <source>
        <dbReference type="Pfam" id="PF04015"/>
    </source>
</evidence>
<dbReference type="Pfam" id="PF04015">
    <property type="entry name" value="DUF362"/>
    <property type="match status" value="1"/>
</dbReference>
<evidence type="ECO:0000313" key="3">
    <source>
        <dbReference type="Proteomes" id="UP001594351"/>
    </source>
</evidence>
<gene>
    <name evidence="2" type="ORF">ACFL27_26565</name>
</gene>
<evidence type="ECO:0000313" key="2">
    <source>
        <dbReference type="EMBL" id="MFC1853763.1"/>
    </source>
</evidence>
<keyword evidence="3" id="KW-1185">Reference proteome</keyword>
<name>A0ABV6Z5P1_UNCC1</name>
<dbReference type="EMBL" id="JBHPBY010000596">
    <property type="protein sequence ID" value="MFC1853763.1"/>
    <property type="molecule type" value="Genomic_DNA"/>
</dbReference>
<dbReference type="Proteomes" id="UP001594351">
    <property type="component" value="Unassembled WGS sequence"/>
</dbReference>
<protein>
    <submittedName>
        <fullName evidence="2">DUF362 domain-containing protein</fullName>
    </submittedName>
</protein>
<accession>A0ABV6Z5P1</accession>
<sequence length="292" mass="32245">MAKKMPPGTLMPLHADLLKVMLDEGMKHLTRKNLDQAWRVFFHPSDRVGLKVNTLAGKGMSTHPELALALAACLHRGAGLKPKNIIIWDRECDELKRAGYPLKTAGHDFKCFGTDHQRAGFTKDLAIKGSVCSLLSSIFTDLTDLTVNLPVLKDHNLAGLSGGLKNMFGIIHNPNKYHDNNCDPFVADLNSLPVVKKRLTLTIADAIKIQYEGGPGYQPRYTLPYNAIVLGDDPVAVDMVLLKIIDEQRVKKGLPPLFQTDRPPRHITRAGNDAYRLGAANMNKIEVIEGEV</sequence>
<organism evidence="2 3">
    <name type="scientific">candidate division CSSED10-310 bacterium</name>
    <dbReference type="NCBI Taxonomy" id="2855610"/>
    <lineage>
        <taxon>Bacteria</taxon>
        <taxon>Bacteria division CSSED10-310</taxon>
    </lineage>
</organism>
<dbReference type="InterPro" id="IPR007160">
    <property type="entry name" value="DUF362"/>
</dbReference>